<evidence type="ECO:0000256" key="4">
    <source>
        <dbReference type="ARBA" id="ARBA00022679"/>
    </source>
</evidence>
<dbReference type="NCBIfam" id="TIGR01966">
    <property type="entry name" value="RNasePH"/>
    <property type="match status" value="1"/>
</dbReference>
<evidence type="ECO:0000256" key="5">
    <source>
        <dbReference type="ARBA" id="ARBA00022694"/>
    </source>
</evidence>
<evidence type="ECO:0000256" key="8">
    <source>
        <dbReference type="HAMAP-Rule" id="MF_00564"/>
    </source>
</evidence>
<feature type="binding site" evidence="8">
    <location>
        <begin position="125"/>
        <end position="127"/>
    </location>
    <ligand>
        <name>phosphate</name>
        <dbReference type="ChEBI" id="CHEBI:43474"/>
        <note>substrate</note>
    </ligand>
</feature>
<dbReference type="EMBL" id="RBZN01000001">
    <property type="protein sequence ID" value="RKQ20129.1"/>
    <property type="molecule type" value="Genomic_DNA"/>
</dbReference>
<dbReference type="PANTHER" id="PTHR11953:SF0">
    <property type="entry name" value="EXOSOME COMPLEX COMPONENT RRP41"/>
    <property type="match status" value="1"/>
</dbReference>
<keyword evidence="5 8" id="KW-0819">tRNA processing</keyword>
<dbReference type="GO" id="GO:0008033">
    <property type="term" value="P:tRNA processing"/>
    <property type="evidence" value="ECO:0007669"/>
    <property type="project" value="UniProtKB-UniRule"/>
</dbReference>
<feature type="domain" description="Exoribonuclease phosphorolytic" evidence="9">
    <location>
        <begin position="11"/>
        <end position="141"/>
    </location>
</feature>
<comment type="subunit">
    <text evidence="8">Homohexameric ring arranged as a trimer of dimers.</text>
</comment>
<dbReference type="EC" id="2.7.7.56" evidence="8"/>
<dbReference type="InterPro" id="IPR018336">
    <property type="entry name" value="RNase_PH_CS"/>
</dbReference>
<dbReference type="HAMAP" id="MF_00564">
    <property type="entry name" value="RNase_PH"/>
    <property type="match status" value="1"/>
</dbReference>
<dbReference type="Proteomes" id="UP000272238">
    <property type="component" value="Unassembled WGS sequence"/>
</dbReference>
<dbReference type="InterPro" id="IPR020568">
    <property type="entry name" value="Ribosomal_Su5_D2-typ_SF"/>
</dbReference>
<dbReference type="RefSeq" id="WP_121212781.1">
    <property type="nucleotide sequence ID" value="NZ_JBBYAH010000001.1"/>
</dbReference>
<evidence type="ECO:0000313" key="12">
    <source>
        <dbReference type="Proteomes" id="UP000272238"/>
    </source>
</evidence>
<evidence type="ECO:0000256" key="2">
    <source>
        <dbReference type="ARBA" id="ARBA00022552"/>
    </source>
</evidence>
<comment type="catalytic activity">
    <reaction evidence="8">
        <text>tRNA(n+1) + phosphate = tRNA(n) + a ribonucleoside 5'-diphosphate</text>
        <dbReference type="Rhea" id="RHEA:10628"/>
        <dbReference type="Rhea" id="RHEA-COMP:17343"/>
        <dbReference type="Rhea" id="RHEA-COMP:17344"/>
        <dbReference type="ChEBI" id="CHEBI:43474"/>
        <dbReference type="ChEBI" id="CHEBI:57930"/>
        <dbReference type="ChEBI" id="CHEBI:173114"/>
        <dbReference type="EC" id="2.7.7.56"/>
    </reaction>
</comment>
<evidence type="ECO:0000259" key="10">
    <source>
        <dbReference type="Pfam" id="PF03725"/>
    </source>
</evidence>
<evidence type="ECO:0000256" key="7">
    <source>
        <dbReference type="ARBA" id="ARBA00022884"/>
    </source>
</evidence>
<comment type="function">
    <text evidence="8">Phosphorolytic 3'-5' exoribonuclease that plays an important role in tRNA 3'-end maturation. Removes nucleotide residues following the 3'-CCA terminus of tRNAs; can also add nucleotides to the ends of RNA molecules by using nucleoside diphosphates as substrates, but this may not be physiologically important. Probably plays a role in initiation of 16S rRNA degradation (leading to ribosome degradation) during starvation.</text>
</comment>
<feature type="domain" description="Exoribonuclease phosphorolytic" evidence="10">
    <location>
        <begin position="159"/>
        <end position="225"/>
    </location>
</feature>
<sequence>MTRHDGRAIEQLRPVQMETNYLMHPEGSVLIQVGNTKVICTATIEDRVPGFLRGQGKGWITAEYSMLPRATAERTQRDASRGKINGRTMEIQRLIGRALRAIVDLESLGEKTVWIDCDVIQADGGTRTASITGAFVALTQALVKYNEVKPFAKFPIVDFLAATSVGILEEIGPVVDLNYVEDVAAAVDMNLVMTGDGRFVEIQGTGEEATFSRDELNTLLSLGEKGIQELIAIQKKVLGEAANLVRSMKEEA</sequence>
<keyword evidence="12" id="KW-1185">Reference proteome</keyword>
<dbReference type="Gene3D" id="3.30.230.70">
    <property type="entry name" value="GHMP Kinase, N-terminal domain"/>
    <property type="match status" value="1"/>
</dbReference>
<dbReference type="AlphaFoldDB" id="A0A494ZBF1"/>
<evidence type="ECO:0000256" key="3">
    <source>
        <dbReference type="ARBA" id="ARBA00022555"/>
    </source>
</evidence>
<dbReference type="Pfam" id="PF03725">
    <property type="entry name" value="RNase_PH_C"/>
    <property type="match status" value="1"/>
</dbReference>
<dbReference type="Pfam" id="PF01138">
    <property type="entry name" value="RNase_PH"/>
    <property type="match status" value="1"/>
</dbReference>
<keyword evidence="2 8" id="KW-0698">rRNA processing</keyword>
<protein>
    <recommendedName>
        <fullName evidence="8">Ribonuclease PH</fullName>
        <shortName evidence="8">RNase PH</shortName>
        <ecNumber evidence="8">2.7.7.56</ecNumber>
    </recommendedName>
    <alternativeName>
        <fullName evidence="8">tRNA nucleotidyltransferase</fullName>
    </alternativeName>
</protein>
<keyword evidence="6 8" id="KW-0548">Nucleotidyltransferase</keyword>
<reference evidence="11 12" key="1">
    <citation type="journal article" date="2016" name="Antonie Van Leeuwenhoek">
        <title>Lysinibacillus endophyticus sp. nov., an indole-3-acetic acid producing endophytic bacterium isolated from corn root (Zea mays cv. Xinken-5).</title>
        <authorList>
            <person name="Yu J."/>
            <person name="Guan X."/>
            <person name="Liu C."/>
            <person name="Xiang W."/>
            <person name="Yu Z."/>
            <person name="Liu X."/>
            <person name="Wang G."/>
        </authorList>
    </citation>
    <scope>NUCLEOTIDE SEQUENCE [LARGE SCALE GENOMIC DNA]</scope>
    <source>
        <strain evidence="11 12">DSM 100506</strain>
    </source>
</reference>
<dbReference type="SUPFAM" id="SSF55666">
    <property type="entry name" value="Ribonuclease PH domain 2-like"/>
    <property type="match status" value="1"/>
</dbReference>
<feature type="binding site" evidence="8">
    <location>
        <position position="87"/>
    </location>
    <ligand>
        <name>phosphate</name>
        <dbReference type="ChEBI" id="CHEBI:43474"/>
        <note>substrate</note>
    </ligand>
</feature>
<dbReference type="GO" id="GO:0016075">
    <property type="term" value="P:rRNA catabolic process"/>
    <property type="evidence" value="ECO:0007669"/>
    <property type="project" value="UniProtKB-UniRule"/>
</dbReference>
<keyword evidence="3 8" id="KW-0820">tRNA-binding</keyword>
<comment type="caution">
    <text evidence="11">The sequence shown here is derived from an EMBL/GenBank/DDBJ whole genome shotgun (WGS) entry which is preliminary data.</text>
</comment>
<dbReference type="CDD" id="cd11362">
    <property type="entry name" value="RNase_PH_bact"/>
    <property type="match status" value="1"/>
</dbReference>
<dbReference type="GO" id="GO:0009022">
    <property type="term" value="F:tRNA nucleotidyltransferase activity"/>
    <property type="evidence" value="ECO:0007669"/>
    <property type="project" value="UniProtKB-UniRule"/>
</dbReference>
<gene>
    <name evidence="8 11" type="primary">rph</name>
    <name evidence="11" type="ORF">D8M03_00830</name>
</gene>
<dbReference type="FunFam" id="3.30.230.70:FF:000003">
    <property type="entry name" value="Ribonuclease PH"/>
    <property type="match status" value="1"/>
</dbReference>
<dbReference type="InterPro" id="IPR036345">
    <property type="entry name" value="ExoRNase_PH_dom2_sf"/>
</dbReference>
<accession>A0A494ZBF1</accession>
<dbReference type="OrthoDB" id="9802265at2"/>
<dbReference type="InterPro" id="IPR015847">
    <property type="entry name" value="ExoRNase_PH_dom2"/>
</dbReference>
<proteinExistence type="inferred from homology"/>
<comment type="similarity">
    <text evidence="1 8">Belongs to the RNase PH family.</text>
</comment>
<dbReference type="InterPro" id="IPR002381">
    <property type="entry name" value="RNase_PH_bac-type"/>
</dbReference>
<dbReference type="InterPro" id="IPR027408">
    <property type="entry name" value="PNPase/RNase_PH_dom_sf"/>
</dbReference>
<dbReference type="PANTHER" id="PTHR11953">
    <property type="entry name" value="EXOSOME COMPLEX COMPONENT"/>
    <property type="match status" value="1"/>
</dbReference>
<dbReference type="GO" id="GO:0000049">
    <property type="term" value="F:tRNA binding"/>
    <property type="evidence" value="ECO:0007669"/>
    <property type="project" value="UniProtKB-UniRule"/>
</dbReference>
<dbReference type="InterPro" id="IPR001247">
    <property type="entry name" value="ExoRNase_PH_dom1"/>
</dbReference>
<keyword evidence="4 8" id="KW-0808">Transferase</keyword>
<evidence type="ECO:0000256" key="6">
    <source>
        <dbReference type="ARBA" id="ARBA00022695"/>
    </source>
</evidence>
<dbReference type="SUPFAM" id="SSF54211">
    <property type="entry name" value="Ribosomal protein S5 domain 2-like"/>
    <property type="match status" value="1"/>
</dbReference>
<dbReference type="PROSITE" id="PS01277">
    <property type="entry name" value="RIBONUCLEASE_PH"/>
    <property type="match status" value="1"/>
</dbReference>
<evidence type="ECO:0000256" key="1">
    <source>
        <dbReference type="ARBA" id="ARBA00006678"/>
    </source>
</evidence>
<evidence type="ECO:0000259" key="9">
    <source>
        <dbReference type="Pfam" id="PF01138"/>
    </source>
</evidence>
<name>A0A494ZBF1_9BACL</name>
<evidence type="ECO:0000313" key="11">
    <source>
        <dbReference type="EMBL" id="RKQ20129.1"/>
    </source>
</evidence>
<dbReference type="InterPro" id="IPR050080">
    <property type="entry name" value="RNase_PH"/>
</dbReference>
<dbReference type="GO" id="GO:0031125">
    <property type="term" value="P:rRNA 3'-end processing"/>
    <property type="evidence" value="ECO:0007669"/>
    <property type="project" value="UniProtKB-ARBA"/>
</dbReference>
<dbReference type="GO" id="GO:0000175">
    <property type="term" value="F:3'-5'-RNA exonuclease activity"/>
    <property type="evidence" value="ECO:0007669"/>
    <property type="project" value="UniProtKB-UniRule"/>
</dbReference>
<keyword evidence="7" id="KW-0694">RNA-binding</keyword>
<organism evidence="11 12">
    <name type="scientific">Ureibacillus endophyticus</name>
    <dbReference type="NCBI Taxonomy" id="1978490"/>
    <lineage>
        <taxon>Bacteria</taxon>
        <taxon>Bacillati</taxon>
        <taxon>Bacillota</taxon>
        <taxon>Bacilli</taxon>
        <taxon>Bacillales</taxon>
        <taxon>Caryophanaceae</taxon>
        <taxon>Ureibacillus</taxon>
    </lineage>
</organism>